<proteinExistence type="predicted"/>
<dbReference type="EnsemblMetazoa" id="HelroT161493">
    <property type="protein sequence ID" value="HelroP161493"/>
    <property type="gene ID" value="HelroG161493"/>
</dbReference>
<dbReference type="GeneID" id="20199197"/>
<dbReference type="Gene3D" id="2.60.120.290">
    <property type="entry name" value="Spermadhesin, CUB domain"/>
    <property type="match status" value="1"/>
</dbReference>
<name>T1ERJ7_HELRO</name>
<dbReference type="PROSITE" id="PS01180">
    <property type="entry name" value="CUB"/>
    <property type="match status" value="1"/>
</dbReference>
<dbReference type="KEGG" id="hro:HELRODRAFT_161493"/>
<dbReference type="CTD" id="20199197"/>
<evidence type="ECO:0000256" key="2">
    <source>
        <dbReference type="PROSITE-ProRule" id="PRU00059"/>
    </source>
</evidence>
<dbReference type="InterPro" id="IPR035914">
    <property type="entry name" value="Sperma_CUB_dom_sf"/>
</dbReference>
<evidence type="ECO:0000313" key="7">
    <source>
        <dbReference type="Proteomes" id="UP000015101"/>
    </source>
</evidence>
<gene>
    <name evidence="6" type="primary">20199197</name>
    <name evidence="5" type="ORF">HELRODRAFT_161493</name>
</gene>
<keyword evidence="7" id="KW-1185">Reference proteome</keyword>
<dbReference type="EMBL" id="AMQM01000830">
    <property type="status" value="NOT_ANNOTATED_CDS"/>
    <property type="molecule type" value="Genomic_DNA"/>
</dbReference>
<protein>
    <recommendedName>
        <fullName evidence="4">CUB domain-containing protein</fullName>
    </recommendedName>
</protein>
<reference evidence="5 7" key="2">
    <citation type="journal article" date="2013" name="Nature">
        <title>Insights into bilaterian evolution from three spiralian genomes.</title>
        <authorList>
            <person name="Simakov O."/>
            <person name="Marletaz F."/>
            <person name="Cho S.J."/>
            <person name="Edsinger-Gonzales E."/>
            <person name="Havlak P."/>
            <person name="Hellsten U."/>
            <person name="Kuo D.H."/>
            <person name="Larsson T."/>
            <person name="Lv J."/>
            <person name="Arendt D."/>
            <person name="Savage R."/>
            <person name="Osoegawa K."/>
            <person name="de Jong P."/>
            <person name="Grimwood J."/>
            <person name="Chapman J.A."/>
            <person name="Shapiro H."/>
            <person name="Aerts A."/>
            <person name="Otillar R.P."/>
            <person name="Terry A.Y."/>
            <person name="Boore J.L."/>
            <person name="Grigoriev I.V."/>
            <person name="Lindberg D.R."/>
            <person name="Seaver E.C."/>
            <person name="Weisblat D.A."/>
            <person name="Putnam N.H."/>
            <person name="Rokhsar D.S."/>
        </authorList>
    </citation>
    <scope>NUCLEOTIDE SEQUENCE</scope>
</reference>
<evidence type="ECO:0000313" key="5">
    <source>
        <dbReference type="EMBL" id="ESO02248.1"/>
    </source>
</evidence>
<comment type="caution">
    <text evidence="2">Lacks conserved residue(s) required for the propagation of feature annotation.</text>
</comment>
<dbReference type="GO" id="GO:0005886">
    <property type="term" value="C:plasma membrane"/>
    <property type="evidence" value="ECO:0000318"/>
    <property type="project" value="GO_Central"/>
</dbReference>
<feature type="domain" description="CUB" evidence="4">
    <location>
        <begin position="1"/>
        <end position="122"/>
    </location>
</feature>
<dbReference type="Pfam" id="PF00431">
    <property type="entry name" value="CUB"/>
    <property type="match status" value="1"/>
</dbReference>
<dbReference type="PANTHER" id="PTHR47537">
    <property type="entry name" value="CUBILIN"/>
    <property type="match status" value="1"/>
</dbReference>
<evidence type="ECO:0000259" key="4">
    <source>
        <dbReference type="PROSITE" id="PS01180"/>
    </source>
</evidence>
<accession>T1ERJ7</accession>
<evidence type="ECO:0000256" key="1">
    <source>
        <dbReference type="ARBA" id="ARBA00023157"/>
    </source>
</evidence>
<dbReference type="InterPro" id="IPR053207">
    <property type="entry name" value="Non-NMDA_GluR_Accessory"/>
</dbReference>
<dbReference type="Proteomes" id="UP000015101">
    <property type="component" value="Unassembled WGS sequence"/>
</dbReference>
<reference evidence="6" key="3">
    <citation type="submission" date="2015-06" db="UniProtKB">
        <authorList>
            <consortium name="EnsemblMetazoa"/>
        </authorList>
    </citation>
    <scope>IDENTIFICATION</scope>
</reference>
<dbReference type="PANTHER" id="PTHR47537:SF2">
    <property type="entry name" value="CUBILIN"/>
    <property type="match status" value="1"/>
</dbReference>
<dbReference type="AlphaFoldDB" id="T1ERJ7"/>
<keyword evidence="1" id="KW-1015">Disulfide bond</keyword>
<organism evidence="6 7">
    <name type="scientific">Helobdella robusta</name>
    <name type="common">Californian leech</name>
    <dbReference type="NCBI Taxonomy" id="6412"/>
    <lineage>
        <taxon>Eukaryota</taxon>
        <taxon>Metazoa</taxon>
        <taxon>Spiralia</taxon>
        <taxon>Lophotrochozoa</taxon>
        <taxon>Annelida</taxon>
        <taxon>Clitellata</taxon>
        <taxon>Hirudinea</taxon>
        <taxon>Rhynchobdellida</taxon>
        <taxon>Glossiphoniidae</taxon>
        <taxon>Helobdella</taxon>
    </lineage>
</organism>
<dbReference type="SUPFAM" id="SSF49854">
    <property type="entry name" value="Spermadhesin, CUB domain"/>
    <property type="match status" value="1"/>
</dbReference>
<evidence type="ECO:0000256" key="3">
    <source>
        <dbReference type="SAM" id="MobiDB-lite"/>
    </source>
</evidence>
<dbReference type="EMBL" id="KB096742">
    <property type="protein sequence ID" value="ESO02248.1"/>
    <property type="molecule type" value="Genomic_DNA"/>
</dbReference>
<dbReference type="InterPro" id="IPR000859">
    <property type="entry name" value="CUB_dom"/>
</dbReference>
<dbReference type="RefSeq" id="XP_009019656.1">
    <property type="nucleotide sequence ID" value="XM_009021408.1"/>
</dbReference>
<reference evidence="7" key="1">
    <citation type="submission" date="2012-12" db="EMBL/GenBank/DDBJ databases">
        <authorList>
            <person name="Hellsten U."/>
            <person name="Grimwood J."/>
            <person name="Chapman J.A."/>
            <person name="Shapiro H."/>
            <person name="Aerts A."/>
            <person name="Otillar R.P."/>
            <person name="Terry A.Y."/>
            <person name="Boore J.L."/>
            <person name="Simakov O."/>
            <person name="Marletaz F."/>
            <person name="Cho S.-J."/>
            <person name="Edsinger-Gonzales E."/>
            <person name="Havlak P."/>
            <person name="Kuo D.-H."/>
            <person name="Larsson T."/>
            <person name="Lv J."/>
            <person name="Arendt D."/>
            <person name="Savage R."/>
            <person name="Osoegawa K."/>
            <person name="de Jong P."/>
            <person name="Lindberg D.R."/>
            <person name="Seaver E.C."/>
            <person name="Weisblat D.A."/>
            <person name="Putnam N.H."/>
            <person name="Grigoriev I.V."/>
            <person name="Rokhsar D.S."/>
        </authorList>
    </citation>
    <scope>NUCLEOTIDE SEQUENCE</scope>
</reference>
<dbReference type="SMART" id="SM00042">
    <property type="entry name" value="CUB"/>
    <property type="match status" value="1"/>
</dbReference>
<dbReference type="OrthoDB" id="6369184at2759"/>
<sequence length="278" mass="30494">MDGSDGTFRTPNYPSPYPPNISCILFTFIGDLHELVRIQFQRFELSPPAAIQNGCTDRIRLFLDLERPEIPYDVNPNFEICGRMPANETTYFSSKRVMIVEFQSGTRLPYTFAGFQAFYTFDKQSEFGVGSKRLNSECTYSFYSGNIKAKKFKISYPATSATETSTPDTSDTISSSPSFSSSLKSSSSYSPSASHSSFLSTPTQSSLLSSPVSSSSSSHTSSSSSSSSSVYPSNAFVCQYFFYGASNERVVINFTNVHLSSSSSVLVALRTLIICPLV</sequence>
<evidence type="ECO:0000313" key="6">
    <source>
        <dbReference type="EnsemblMetazoa" id="HelroP161493"/>
    </source>
</evidence>
<feature type="region of interest" description="Disordered" evidence="3">
    <location>
        <begin position="160"/>
        <end position="182"/>
    </location>
</feature>
<dbReference type="HOGENOM" id="CLU_1002130_0_0_1"/>
<dbReference type="InParanoid" id="T1ERJ7"/>